<protein>
    <submittedName>
        <fullName evidence="2">PAS domain S-box-containing protein/diguanylate cyclase (GGDEF) domain-containing protein</fullName>
    </submittedName>
</protein>
<dbReference type="Proteomes" id="UP000198701">
    <property type="component" value="Unassembled WGS sequence"/>
</dbReference>
<dbReference type="SMART" id="SM00052">
    <property type="entry name" value="EAL"/>
    <property type="match status" value="1"/>
</dbReference>
<dbReference type="Gene3D" id="3.20.20.450">
    <property type="entry name" value="EAL domain"/>
    <property type="match status" value="1"/>
</dbReference>
<dbReference type="CDD" id="cd01949">
    <property type="entry name" value="GGDEF"/>
    <property type="match status" value="1"/>
</dbReference>
<evidence type="ECO:0000313" key="2">
    <source>
        <dbReference type="EMBL" id="SDJ98700.1"/>
    </source>
</evidence>
<dbReference type="InterPro" id="IPR000700">
    <property type="entry name" value="PAS-assoc_C"/>
</dbReference>
<feature type="transmembrane region" description="Helical" evidence="1">
    <location>
        <begin position="7"/>
        <end position="24"/>
    </location>
</feature>
<reference evidence="2 3" key="1">
    <citation type="submission" date="2016-10" db="EMBL/GenBank/DDBJ databases">
        <authorList>
            <person name="de Groot N.N."/>
        </authorList>
    </citation>
    <scope>NUCLEOTIDE SEQUENCE [LARGE SCALE GENOMIC DNA]</scope>
    <source>
        <strain evidence="2 3">CGMCC 1.5382</strain>
    </source>
</reference>
<keyword evidence="3" id="KW-1185">Reference proteome</keyword>
<dbReference type="SUPFAM" id="SSF55073">
    <property type="entry name" value="Nucleotide cyclase"/>
    <property type="match status" value="1"/>
</dbReference>
<dbReference type="Gene3D" id="3.30.70.270">
    <property type="match status" value="1"/>
</dbReference>
<dbReference type="EMBL" id="FNFU01000002">
    <property type="protein sequence ID" value="SDJ98700.1"/>
    <property type="molecule type" value="Genomic_DNA"/>
</dbReference>
<keyword evidence="1" id="KW-0812">Transmembrane</keyword>
<feature type="transmembrane region" description="Helical" evidence="1">
    <location>
        <begin position="204"/>
        <end position="224"/>
    </location>
</feature>
<dbReference type="SMART" id="SM00086">
    <property type="entry name" value="PAC"/>
    <property type="match status" value="2"/>
</dbReference>
<dbReference type="InterPro" id="IPR001610">
    <property type="entry name" value="PAC"/>
</dbReference>
<evidence type="ECO:0000256" key="1">
    <source>
        <dbReference type="SAM" id="Phobius"/>
    </source>
</evidence>
<sequence length="971" mass="103863">MQLVGRIGAALAGAAGLAILYGWYTTGGAMLSSMVPGVLLVAPTAAFALVLLSIALVAFDRPRLTAVLGVAVLAIGGLSLAEYALGTSLGVDTLLPGIELNGDALRMAPSTAFSLFVLGGSVLSSRLARSTLALVLAVVALCVSQIAILGYVYGVSSLYTVGGYTSMALLTALELGVLSAATLLQHPSAGLAGLARDGGSAGRLVRPAIPFFILGPFALGWLFLTAQRMGWFDTPFAFAVLVLSMTILGSALTWIAALRLRELDRQREGALTRLAETNHMLETTVAVRTQELAKTADALEALVRLAPVGIVQLDAAGGLLTANDQWLRVSGLTLEASLGDGWMSALHPDDLDRVRAEWSESSAVGAAYSATVRFRTQDGQVNSVQFTSTPIRDQGIVTGHLASVTDVTALRAAEESASAARARFEAAFAWSPLGTAIVGLDGRVLEANRRLFDLTGRSSGVLDQPIETVFMALETVGPDALPAGPLEGSRQCGDRRMRRSDAEETWVKVSVAEIHEGEHVAGLLYQLEDITARRLAEARVEHLAFHDPLTNLPNRLLLLDRLAQALLQAARHGRGVAVLFIDLDRFKVVNDSLGHHAGDAVLSKVAERLRHGVRTSDTVARIGGDEFVVICPDVESSRDVAQLADALQKSIARPIRIGDHVASVDASIGIAFGVGHDDPESLLRNADQAMYLAKDRGRARFEVFDDDLRGRIDRRLDTEIALRSAVELGQIETWYQPIVDLRERKVVATEALARWRRPDRGLVMPVEFIPIAEEVGLIKQIGSTILSQACLAATVLERGMAVSVNVSPHQFVRDDFGAVVKRALSSSGLAPNQLWLELTESAVMEAIGSAARTFQELRGIGVRLAIDDFGTGYSSFTHLREFDVDLLKIDVTFVRDIETSAHDRAIVEGVVRLADSLKLDVVAEGIETTGQLELLQAMGCRFGQGYLFSRPAPDASPVVHFEDFLAPSATG</sequence>
<feature type="transmembrane region" description="Helical" evidence="1">
    <location>
        <begin position="236"/>
        <end position="257"/>
    </location>
</feature>
<dbReference type="InterPro" id="IPR001633">
    <property type="entry name" value="EAL_dom"/>
</dbReference>
<dbReference type="FunFam" id="3.30.70.270:FF:000001">
    <property type="entry name" value="Diguanylate cyclase domain protein"/>
    <property type="match status" value="1"/>
</dbReference>
<accession>A0A1G8Y9H6</accession>
<keyword evidence="1" id="KW-0472">Membrane</keyword>
<dbReference type="AlphaFoldDB" id="A0A1G8Y9H6"/>
<dbReference type="NCBIfam" id="TIGR00254">
    <property type="entry name" value="GGDEF"/>
    <property type="match status" value="1"/>
</dbReference>
<proteinExistence type="predicted"/>
<dbReference type="CDD" id="cd01948">
    <property type="entry name" value="EAL"/>
    <property type="match status" value="1"/>
</dbReference>
<dbReference type="STRING" id="386301.SAMN05216282_10246"/>
<dbReference type="InterPro" id="IPR000160">
    <property type="entry name" value="GGDEF_dom"/>
</dbReference>
<dbReference type="InterPro" id="IPR013655">
    <property type="entry name" value="PAS_fold_3"/>
</dbReference>
<dbReference type="Pfam" id="PF00563">
    <property type="entry name" value="EAL"/>
    <property type="match status" value="1"/>
</dbReference>
<gene>
    <name evidence="2" type="ORF">SAMN05216282_10246</name>
</gene>
<dbReference type="Pfam" id="PF08447">
    <property type="entry name" value="PAS_3"/>
    <property type="match status" value="1"/>
</dbReference>
<keyword evidence="1" id="KW-1133">Transmembrane helix</keyword>
<name>A0A1G8Y9H6_9MICO</name>
<dbReference type="InterPro" id="IPR035965">
    <property type="entry name" value="PAS-like_dom_sf"/>
</dbReference>
<dbReference type="Pfam" id="PF13188">
    <property type="entry name" value="PAS_8"/>
    <property type="match status" value="1"/>
</dbReference>
<dbReference type="SMART" id="SM00091">
    <property type="entry name" value="PAS"/>
    <property type="match status" value="2"/>
</dbReference>
<feature type="transmembrane region" description="Helical" evidence="1">
    <location>
        <begin position="164"/>
        <end position="184"/>
    </location>
</feature>
<dbReference type="SUPFAM" id="SSF55785">
    <property type="entry name" value="PYP-like sensor domain (PAS domain)"/>
    <property type="match status" value="2"/>
</dbReference>
<dbReference type="SMART" id="SM00267">
    <property type="entry name" value="GGDEF"/>
    <property type="match status" value="1"/>
</dbReference>
<dbReference type="NCBIfam" id="TIGR00229">
    <property type="entry name" value="sensory_box"/>
    <property type="match status" value="2"/>
</dbReference>
<evidence type="ECO:0000313" key="3">
    <source>
        <dbReference type="Proteomes" id="UP000198701"/>
    </source>
</evidence>
<dbReference type="SUPFAM" id="SSF141868">
    <property type="entry name" value="EAL domain-like"/>
    <property type="match status" value="1"/>
</dbReference>
<organism evidence="2 3">
    <name type="scientific">Cryobacterium psychrotolerans</name>
    <dbReference type="NCBI Taxonomy" id="386301"/>
    <lineage>
        <taxon>Bacteria</taxon>
        <taxon>Bacillati</taxon>
        <taxon>Actinomycetota</taxon>
        <taxon>Actinomycetes</taxon>
        <taxon>Micrococcales</taxon>
        <taxon>Microbacteriaceae</taxon>
        <taxon>Cryobacterium</taxon>
    </lineage>
</organism>
<dbReference type="InterPro" id="IPR000014">
    <property type="entry name" value="PAS"/>
</dbReference>
<dbReference type="PROSITE" id="PS50883">
    <property type="entry name" value="EAL"/>
    <property type="match status" value="1"/>
</dbReference>
<dbReference type="PROSITE" id="PS50887">
    <property type="entry name" value="GGDEF"/>
    <property type="match status" value="1"/>
</dbReference>
<dbReference type="InterPro" id="IPR043128">
    <property type="entry name" value="Rev_trsase/Diguanyl_cyclase"/>
</dbReference>
<dbReference type="OrthoDB" id="23692at2"/>
<dbReference type="PANTHER" id="PTHR44757:SF2">
    <property type="entry name" value="BIOFILM ARCHITECTURE MAINTENANCE PROTEIN MBAA"/>
    <property type="match status" value="1"/>
</dbReference>
<dbReference type="InterPro" id="IPR029787">
    <property type="entry name" value="Nucleotide_cyclase"/>
</dbReference>
<dbReference type="PROSITE" id="PS50112">
    <property type="entry name" value="PAS"/>
    <property type="match status" value="1"/>
</dbReference>
<feature type="transmembrane region" description="Helical" evidence="1">
    <location>
        <begin position="66"/>
        <end position="85"/>
    </location>
</feature>
<dbReference type="RefSeq" id="WP_092321392.1">
    <property type="nucleotide sequence ID" value="NZ_FNFU01000002.1"/>
</dbReference>
<feature type="transmembrane region" description="Helical" evidence="1">
    <location>
        <begin position="36"/>
        <end position="59"/>
    </location>
</feature>
<dbReference type="PROSITE" id="PS50113">
    <property type="entry name" value="PAC"/>
    <property type="match status" value="2"/>
</dbReference>
<dbReference type="PANTHER" id="PTHR44757">
    <property type="entry name" value="DIGUANYLATE CYCLASE DGCP"/>
    <property type="match status" value="1"/>
</dbReference>
<dbReference type="InterPro" id="IPR035919">
    <property type="entry name" value="EAL_sf"/>
</dbReference>
<dbReference type="Gene3D" id="3.30.450.20">
    <property type="entry name" value="PAS domain"/>
    <property type="match status" value="2"/>
</dbReference>
<dbReference type="InterPro" id="IPR052155">
    <property type="entry name" value="Biofilm_reg_signaling"/>
</dbReference>
<feature type="transmembrane region" description="Helical" evidence="1">
    <location>
        <begin position="131"/>
        <end position="152"/>
    </location>
</feature>
<dbReference type="Pfam" id="PF00990">
    <property type="entry name" value="GGDEF"/>
    <property type="match status" value="1"/>
</dbReference>
<dbReference type="CDD" id="cd00130">
    <property type="entry name" value="PAS"/>
    <property type="match status" value="2"/>
</dbReference>